<dbReference type="InterPro" id="IPR010767">
    <property type="entry name" value="Phage_CGC-2007_Cje0229"/>
</dbReference>
<name>A8FVE0_SHESH</name>
<accession>A8FVE0</accession>
<dbReference type="Pfam" id="PF07087">
    <property type="entry name" value="DUF1353"/>
    <property type="match status" value="1"/>
</dbReference>
<gene>
    <name evidence="1" type="ordered locus">Ssed_2204</name>
</gene>
<sequence>MPDGRNVRLLEDFTFTDANGIEWKAEANDTPDGSSIPRPAWTLIGSPFVGKHRNASIVHDKFCVLRERSGRTHKQVHKMYYNACLCAGVGKIKAKMMYLAIKIGGPKW</sequence>
<proteinExistence type="predicted"/>
<keyword evidence="2" id="KW-1185">Reference proteome</keyword>
<dbReference type="STRING" id="425104.Ssed_2204"/>
<dbReference type="KEGG" id="sse:Ssed_2204"/>
<dbReference type="eggNOG" id="ENOG5032DCW">
    <property type="taxonomic scope" value="Bacteria"/>
</dbReference>
<evidence type="ECO:0000313" key="1">
    <source>
        <dbReference type="EMBL" id="ABV36813.1"/>
    </source>
</evidence>
<protein>
    <recommendedName>
        <fullName evidence="3">DUF1353 domain-containing protein</fullName>
    </recommendedName>
</protein>
<reference evidence="1 2" key="1">
    <citation type="submission" date="2007-08" db="EMBL/GenBank/DDBJ databases">
        <title>Complete sequence of Shewanella sediminis HAW-EB3.</title>
        <authorList>
            <consortium name="US DOE Joint Genome Institute"/>
            <person name="Copeland A."/>
            <person name="Lucas S."/>
            <person name="Lapidus A."/>
            <person name="Barry K."/>
            <person name="Glavina del Rio T."/>
            <person name="Dalin E."/>
            <person name="Tice H."/>
            <person name="Pitluck S."/>
            <person name="Chertkov O."/>
            <person name="Brettin T."/>
            <person name="Bruce D."/>
            <person name="Detter J.C."/>
            <person name="Han C."/>
            <person name="Schmutz J."/>
            <person name="Larimer F."/>
            <person name="Land M."/>
            <person name="Hauser L."/>
            <person name="Kyrpides N."/>
            <person name="Kim E."/>
            <person name="Zhao J.-S."/>
            <person name="Richardson P."/>
        </authorList>
    </citation>
    <scope>NUCLEOTIDE SEQUENCE [LARGE SCALE GENOMIC DNA]</scope>
    <source>
        <strain evidence="1 2">HAW-EB3</strain>
    </source>
</reference>
<dbReference type="Proteomes" id="UP000002015">
    <property type="component" value="Chromosome"/>
</dbReference>
<dbReference type="EMBL" id="CP000821">
    <property type="protein sequence ID" value="ABV36813.1"/>
    <property type="molecule type" value="Genomic_DNA"/>
</dbReference>
<evidence type="ECO:0000313" key="2">
    <source>
        <dbReference type="Proteomes" id="UP000002015"/>
    </source>
</evidence>
<dbReference type="HOGENOM" id="CLU_2195138_0_0_6"/>
<evidence type="ECO:0008006" key="3">
    <source>
        <dbReference type="Google" id="ProtNLM"/>
    </source>
</evidence>
<dbReference type="AlphaFoldDB" id="A8FVE0"/>
<organism evidence="1 2">
    <name type="scientific">Shewanella sediminis (strain HAW-EB3)</name>
    <dbReference type="NCBI Taxonomy" id="425104"/>
    <lineage>
        <taxon>Bacteria</taxon>
        <taxon>Pseudomonadati</taxon>
        <taxon>Pseudomonadota</taxon>
        <taxon>Gammaproteobacteria</taxon>
        <taxon>Alteromonadales</taxon>
        <taxon>Shewanellaceae</taxon>
        <taxon>Shewanella</taxon>
    </lineage>
</organism>